<dbReference type="Proteomes" id="UP000255517">
    <property type="component" value="Unassembled WGS sequence"/>
</dbReference>
<evidence type="ECO:0000256" key="11">
    <source>
        <dbReference type="ARBA" id="ARBA00023235"/>
    </source>
</evidence>
<evidence type="ECO:0000256" key="5">
    <source>
        <dbReference type="ARBA" id="ARBA00022801"/>
    </source>
</evidence>
<dbReference type="Pfam" id="PF00270">
    <property type="entry name" value="DEAD"/>
    <property type="match status" value="1"/>
</dbReference>
<dbReference type="Pfam" id="PF19833">
    <property type="entry name" value="RecG_dom3_C"/>
    <property type="match status" value="1"/>
</dbReference>
<organism evidence="18 19">
    <name type="scientific">Peptoniphilus lacrimalis</name>
    <dbReference type="NCBI Taxonomy" id="33031"/>
    <lineage>
        <taxon>Bacteria</taxon>
        <taxon>Bacillati</taxon>
        <taxon>Bacillota</taxon>
        <taxon>Tissierellia</taxon>
        <taxon>Tissierellales</taxon>
        <taxon>Peptoniphilaceae</taxon>
        <taxon>Peptoniphilus</taxon>
    </lineage>
</organism>
<dbReference type="SUPFAM" id="SSF52540">
    <property type="entry name" value="P-loop containing nucleoside triphosphate hydrolases"/>
    <property type="match status" value="2"/>
</dbReference>
<dbReference type="Gene3D" id="2.40.50.140">
    <property type="entry name" value="Nucleic acid-binding proteins"/>
    <property type="match status" value="1"/>
</dbReference>
<dbReference type="GO" id="GO:0005524">
    <property type="term" value="F:ATP binding"/>
    <property type="evidence" value="ECO:0007669"/>
    <property type="project" value="UniProtKB-KW"/>
</dbReference>
<comment type="function">
    <text evidence="15">Plays a critical role in recombination and DNA repair. Helps process Holliday junction intermediates to mature products by catalyzing branch migration. Has replication fork regression activity, unwinds stalled or blocked replication forks to make a HJ that can be resolved. Has a DNA unwinding activity characteristic of a DNA helicase with 3'-5' polarity.</text>
</comment>
<dbReference type="NCBIfam" id="NF008168">
    <property type="entry name" value="PRK10917.2-2"/>
    <property type="match status" value="1"/>
</dbReference>
<keyword evidence="9 15" id="KW-0233">DNA recombination</keyword>
<keyword evidence="8" id="KW-0238">DNA-binding</keyword>
<dbReference type="InterPro" id="IPR012340">
    <property type="entry name" value="NA-bd_OB-fold"/>
</dbReference>
<dbReference type="EC" id="5.6.2.4" evidence="13 15"/>
<comment type="similarity">
    <text evidence="1 15">Belongs to the helicase family. RecG subfamily.</text>
</comment>
<dbReference type="Gene3D" id="3.40.50.300">
    <property type="entry name" value="P-loop containing nucleotide triphosphate hydrolases"/>
    <property type="match status" value="2"/>
</dbReference>
<evidence type="ECO:0000256" key="15">
    <source>
        <dbReference type="RuleBase" id="RU363016"/>
    </source>
</evidence>
<dbReference type="GO" id="GO:0006310">
    <property type="term" value="P:DNA recombination"/>
    <property type="evidence" value="ECO:0007669"/>
    <property type="project" value="UniProtKB-UniRule"/>
</dbReference>
<dbReference type="PROSITE" id="PS51192">
    <property type="entry name" value="HELICASE_ATP_BIND_1"/>
    <property type="match status" value="1"/>
</dbReference>
<protein>
    <recommendedName>
        <fullName evidence="2 15">ATP-dependent DNA helicase RecG</fullName>
        <ecNumber evidence="13 15">5.6.2.4</ecNumber>
    </recommendedName>
</protein>
<keyword evidence="3 15" id="KW-0547">Nucleotide-binding</keyword>
<evidence type="ECO:0000256" key="13">
    <source>
        <dbReference type="ARBA" id="ARBA00034808"/>
    </source>
</evidence>
<dbReference type="OrthoDB" id="9804325at2"/>
<dbReference type="InterPro" id="IPR004609">
    <property type="entry name" value="ATP-dep_DNA_helicase_RecG"/>
</dbReference>
<keyword evidence="5 15" id="KW-0378">Hydrolase</keyword>
<accession>A0A379C4T3</accession>
<dbReference type="GO" id="GO:0006281">
    <property type="term" value="P:DNA repair"/>
    <property type="evidence" value="ECO:0007669"/>
    <property type="project" value="UniProtKB-UniRule"/>
</dbReference>
<dbReference type="NCBIfam" id="NF008165">
    <property type="entry name" value="PRK10917.1-3"/>
    <property type="match status" value="1"/>
</dbReference>
<dbReference type="InterPro" id="IPR027417">
    <property type="entry name" value="P-loop_NTPase"/>
</dbReference>
<evidence type="ECO:0000256" key="6">
    <source>
        <dbReference type="ARBA" id="ARBA00022806"/>
    </source>
</evidence>
<dbReference type="STRING" id="1122949.GCA_000378725_00657"/>
<evidence type="ECO:0000256" key="10">
    <source>
        <dbReference type="ARBA" id="ARBA00023204"/>
    </source>
</evidence>
<dbReference type="InterPro" id="IPR045562">
    <property type="entry name" value="RecG_dom3_C"/>
</dbReference>
<dbReference type="Pfam" id="PF17191">
    <property type="entry name" value="RecG_wedge"/>
    <property type="match status" value="1"/>
</dbReference>
<dbReference type="NCBIfam" id="TIGR00643">
    <property type="entry name" value="recG"/>
    <property type="match status" value="1"/>
</dbReference>
<dbReference type="InterPro" id="IPR047112">
    <property type="entry name" value="RecG/Mfd"/>
</dbReference>
<dbReference type="InterPro" id="IPR014001">
    <property type="entry name" value="Helicase_ATP-bd"/>
</dbReference>
<dbReference type="GO" id="GO:0043138">
    <property type="term" value="F:3'-5' DNA helicase activity"/>
    <property type="evidence" value="ECO:0007669"/>
    <property type="project" value="UniProtKB-EC"/>
</dbReference>
<evidence type="ECO:0000259" key="16">
    <source>
        <dbReference type="PROSITE" id="PS51192"/>
    </source>
</evidence>
<evidence type="ECO:0000256" key="7">
    <source>
        <dbReference type="ARBA" id="ARBA00022840"/>
    </source>
</evidence>
<keyword evidence="7 15" id="KW-0067">ATP-binding</keyword>
<feature type="domain" description="Helicase C-terminal" evidence="17">
    <location>
        <begin position="449"/>
        <end position="609"/>
    </location>
</feature>
<gene>
    <name evidence="18" type="primary">recG</name>
    <name evidence="18" type="ORF">NCTC13149_00914</name>
</gene>
<keyword evidence="11" id="KW-0413">Isomerase</keyword>
<keyword evidence="10 15" id="KW-0234">DNA repair</keyword>
<dbReference type="CDD" id="cd17992">
    <property type="entry name" value="DEXHc_RecG"/>
    <property type="match status" value="1"/>
</dbReference>
<dbReference type="CDD" id="cd04488">
    <property type="entry name" value="RecG_wedge_OBF"/>
    <property type="match status" value="1"/>
</dbReference>
<proteinExistence type="inferred from homology"/>
<dbReference type="RefSeq" id="WP_019034551.1">
    <property type="nucleotide sequence ID" value="NZ_UGSZ01000001.1"/>
</dbReference>
<evidence type="ECO:0000256" key="2">
    <source>
        <dbReference type="ARBA" id="ARBA00017846"/>
    </source>
</evidence>
<evidence type="ECO:0000256" key="3">
    <source>
        <dbReference type="ARBA" id="ARBA00022741"/>
    </source>
</evidence>
<dbReference type="AlphaFoldDB" id="A0A379C4T3"/>
<feature type="domain" description="Helicase ATP-binding" evidence="16">
    <location>
        <begin position="269"/>
        <end position="430"/>
    </location>
</feature>
<dbReference type="PANTHER" id="PTHR47964">
    <property type="entry name" value="ATP-DEPENDENT DNA HELICASE HOMOLOG RECG, CHLOROPLASTIC"/>
    <property type="match status" value="1"/>
</dbReference>
<dbReference type="Pfam" id="PF00271">
    <property type="entry name" value="Helicase_C"/>
    <property type="match status" value="1"/>
</dbReference>
<dbReference type="GO" id="GO:0003677">
    <property type="term" value="F:DNA binding"/>
    <property type="evidence" value="ECO:0007669"/>
    <property type="project" value="UniProtKB-KW"/>
</dbReference>
<evidence type="ECO:0000256" key="4">
    <source>
        <dbReference type="ARBA" id="ARBA00022763"/>
    </source>
</evidence>
<evidence type="ECO:0000259" key="17">
    <source>
        <dbReference type="PROSITE" id="PS51194"/>
    </source>
</evidence>
<comment type="catalytic activity">
    <reaction evidence="12 15">
        <text>Couples ATP hydrolysis with the unwinding of duplex DNA by translocating in the 3'-5' direction.</text>
        <dbReference type="EC" id="5.6.2.4"/>
    </reaction>
</comment>
<reference evidence="18 19" key="1">
    <citation type="submission" date="2018-06" db="EMBL/GenBank/DDBJ databases">
        <authorList>
            <consortium name="Pathogen Informatics"/>
            <person name="Doyle S."/>
        </authorList>
    </citation>
    <scope>NUCLEOTIDE SEQUENCE [LARGE SCALE GENOMIC DNA]</scope>
    <source>
        <strain evidence="18 19">NCTC13149</strain>
    </source>
</reference>
<dbReference type="PANTHER" id="PTHR47964:SF1">
    <property type="entry name" value="ATP-DEPENDENT DNA HELICASE HOMOLOG RECG, CHLOROPLASTIC"/>
    <property type="match status" value="1"/>
</dbReference>
<keyword evidence="6 15" id="KW-0347">Helicase</keyword>
<dbReference type="InterPro" id="IPR011545">
    <property type="entry name" value="DEAD/DEAH_box_helicase_dom"/>
</dbReference>
<evidence type="ECO:0000313" key="18">
    <source>
        <dbReference type="EMBL" id="SUB57098.1"/>
    </source>
</evidence>
<evidence type="ECO:0000256" key="1">
    <source>
        <dbReference type="ARBA" id="ARBA00007504"/>
    </source>
</evidence>
<dbReference type="SMART" id="SM00490">
    <property type="entry name" value="HELICc"/>
    <property type="match status" value="1"/>
</dbReference>
<evidence type="ECO:0000256" key="9">
    <source>
        <dbReference type="ARBA" id="ARBA00023172"/>
    </source>
</evidence>
<evidence type="ECO:0000313" key="19">
    <source>
        <dbReference type="Proteomes" id="UP000255517"/>
    </source>
</evidence>
<evidence type="ECO:0000256" key="14">
    <source>
        <dbReference type="ARBA" id="ARBA00048988"/>
    </source>
</evidence>
<comment type="catalytic activity">
    <reaction evidence="14 15">
        <text>ATP + H2O = ADP + phosphate + H(+)</text>
        <dbReference type="Rhea" id="RHEA:13065"/>
        <dbReference type="ChEBI" id="CHEBI:15377"/>
        <dbReference type="ChEBI" id="CHEBI:15378"/>
        <dbReference type="ChEBI" id="CHEBI:30616"/>
        <dbReference type="ChEBI" id="CHEBI:43474"/>
        <dbReference type="ChEBI" id="CHEBI:456216"/>
        <dbReference type="EC" id="5.6.2.4"/>
    </reaction>
</comment>
<evidence type="ECO:0000256" key="12">
    <source>
        <dbReference type="ARBA" id="ARBA00034617"/>
    </source>
</evidence>
<dbReference type="PROSITE" id="PS51194">
    <property type="entry name" value="HELICASE_CTER"/>
    <property type="match status" value="1"/>
</dbReference>
<dbReference type="SUPFAM" id="SSF50249">
    <property type="entry name" value="Nucleic acid-binding proteins"/>
    <property type="match status" value="1"/>
</dbReference>
<sequence length="674" mass="77004">MNIDDNIKNLKSVGPKRLKLLNNIGIFSIKDLLYFYPRRYEDSSKILKLSEGIIGEKATFRCRILSLLDNRNIKRGLSITSFLIEDDSAEAKLIFFNNRFIKNTIDFGETYLIYGKYERFRGRIQLTSPEIEKVDNIRNLGRIRGIYNQTKGLTNNNIDYLIDQVIDKNLFEECIPNYLIKKYSLIDKNKAIKNIHRPENRKSYALSKQRLVYEELLFFELSILSMQNKNNSSHGIKFNIPNKIYEFINNLPYKLTSGQEKVLKDITGDMQNGKSVNRLIQGDVGSGKTIVSIILSLVAVLNGYQCAIMAPTEILAKQHFENFNSLLEAYGVRIKLLVGSTSSKVKKEILTNTANGMIDILIGTHSLIEDDVKFFNLGLNVIDEQHRFGVIQRSKLRYKNDKACNIIMSATPIPRTLSLILYADLDISIIDTMPGGRKNIKTLAINSSQVNEALTFIEKELNAGHQAYVICSLIEDNEDFENLESVEKVFKDLKKFFKNYKLALLHGRLLTDEKNKVMEDFKNRKIDLIVSTTVIEVGINVANATVMMIYNAERFGLSTLHQLRGRVGRGDAQSYCILFNNSKSEISWRRMKIMTDSTDGFFIANKDLELRGFGDILGVRQSGIPNLRLANPLKDQKILSYASTDAKNILKEDIDLTGKYKNLKKFVDEFQENM</sequence>
<dbReference type="EMBL" id="UGSZ01000001">
    <property type="protein sequence ID" value="SUB57098.1"/>
    <property type="molecule type" value="Genomic_DNA"/>
</dbReference>
<name>A0A379C4T3_9FIRM</name>
<keyword evidence="4 15" id="KW-0227">DNA damage</keyword>
<dbReference type="InterPro" id="IPR033454">
    <property type="entry name" value="RecG_wedge"/>
</dbReference>
<dbReference type="GO" id="GO:0016887">
    <property type="term" value="F:ATP hydrolysis activity"/>
    <property type="evidence" value="ECO:0007669"/>
    <property type="project" value="RHEA"/>
</dbReference>
<evidence type="ECO:0000256" key="8">
    <source>
        <dbReference type="ARBA" id="ARBA00023125"/>
    </source>
</evidence>
<dbReference type="SMART" id="SM00487">
    <property type="entry name" value="DEXDc"/>
    <property type="match status" value="1"/>
</dbReference>
<dbReference type="InterPro" id="IPR001650">
    <property type="entry name" value="Helicase_C-like"/>
</dbReference>